<accession>A0A2P6MQU4</accession>
<dbReference type="AlphaFoldDB" id="A0A2P6MQU4"/>
<dbReference type="InParanoid" id="A0A2P6MQU4"/>
<reference evidence="1 2" key="1">
    <citation type="journal article" date="2018" name="Genome Biol. Evol.">
        <title>Multiple Roots of Fruiting Body Formation in Amoebozoa.</title>
        <authorList>
            <person name="Hillmann F."/>
            <person name="Forbes G."/>
            <person name="Novohradska S."/>
            <person name="Ferling I."/>
            <person name="Riege K."/>
            <person name="Groth M."/>
            <person name="Westermann M."/>
            <person name="Marz M."/>
            <person name="Spaller T."/>
            <person name="Winckler T."/>
            <person name="Schaap P."/>
            <person name="Glockner G."/>
        </authorList>
    </citation>
    <scope>NUCLEOTIDE SEQUENCE [LARGE SCALE GENOMIC DNA]</scope>
    <source>
        <strain evidence="1 2">Jena</strain>
    </source>
</reference>
<gene>
    <name evidence="1" type="ORF">PROFUN_08703</name>
</gene>
<comment type="caution">
    <text evidence="1">The sequence shown here is derived from an EMBL/GenBank/DDBJ whole genome shotgun (WGS) entry which is preliminary data.</text>
</comment>
<sequence length="297" mass="33467">MASMGDSSRDLGMNMEGLTITSSLKQSTTDRVFQLWLNFGAYDPNHLGNSNLIERKLVVPYVTLIAGHIAAADFRQALKENNVPFGTPEGDHIMSLVTVNSDGRVDYRRLSVYVDNLMAREAIGLGFKSGTQRGTSIELSQDRYQESLYGISEQQEYAKDVSITVLLYSYVNIQLVVLNRTKIQERFQMYEKGEISMKGFMEFIRYDIGIPINRAVTKVLRRKEEFGSCSYSALISALCLTPEQEEAYSENLIGTRLNHELAKADAPDLISVEHFVNISDLEVYSVLHKKDPGARDR</sequence>
<protein>
    <submittedName>
        <fullName evidence="1">Uncharacterized protein</fullName>
    </submittedName>
</protein>
<name>A0A2P6MQU4_9EUKA</name>
<organism evidence="1 2">
    <name type="scientific">Planoprotostelium fungivorum</name>
    <dbReference type="NCBI Taxonomy" id="1890364"/>
    <lineage>
        <taxon>Eukaryota</taxon>
        <taxon>Amoebozoa</taxon>
        <taxon>Evosea</taxon>
        <taxon>Variosea</taxon>
        <taxon>Cavosteliida</taxon>
        <taxon>Cavosteliaceae</taxon>
        <taxon>Planoprotostelium</taxon>
    </lineage>
</organism>
<dbReference type="SUPFAM" id="SSF47473">
    <property type="entry name" value="EF-hand"/>
    <property type="match status" value="1"/>
</dbReference>
<dbReference type="EMBL" id="MDYQ01000502">
    <property type="protein sequence ID" value="PRP74079.1"/>
    <property type="molecule type" value="Genomic_DNA"/>
</dbReference>
<proteinExistence type="predicted"/>
<keyword evidence="2" id="KW-1185">Reference proteome</keyword>
<dbReference type="Proteomes" id="UP000241769">
    <property type="component" value="Unassembled WGS sequence"/>
</dbReference>
<dbReference type="Gene3D" id="1.10.238.10">
    <property type="entry name" value="EF-hand"/>
    <property type="match status" value="1"/>
</dbReference>
<dbReference type="InterPro" id="IPR011992">
    <property type="entry name" value="EF-hand-dom_pair"/>
</dbReference>
<evidence type="ECO:0000313" key="2">
    <source>
        <dbReference type="Proteomes" id="UP000241769"/>
    </source>
</evidence>
<evidence type="ECO:0000313" key="1">
    <source>
        <dbReference type="EMBL" id="PRP74079.1"/>
    </source>
</evidence>